<dbReference type="InterPro" id="IPR008271">
    <property type="entry name" value="Ser/Thr_kinase_AS"/>
</dbReference>
<feature type="region of interest" description="Disordered" evidence="9">
    <location>
        <begin position="124"/>
        <end position="194"/>
    </location>
</feature>
<feature type="compositionally biased region" description="Polar residues" evidence="9">
    <location>
        <begin position="67"/>
        <end position="86"/>
    </location>
</feature>
<dbReference type="OrthoDB" id="10256089at2759"/>
<gene>
    <name evidence="15" type="ORF">GPM918_LOCUS8412</name>
    <name evidence="16" type="ORF">SRO942_LOCUS8412</name>
</gene>
<name>A0A813ZCT4_9BILA</name>
<dbReference type="InterPro" id="IPR035899">
    <property type="entry name" value="DBL_dom_sf"/>
</dbReference>
<dbReference type="CDD" id="cd00160">
    <property type="entry name" value="RhoGEF"/>
    <property type="match status" value="1"/>
</dbReference>
<feature type="compositionally biased region" description="Low complexity" evidence="9">
    <location>
        <begin position="214"/>
        <end position="230"/>
    </location>
</feature>
<dbReference type="InterPro" id="IPR000719">
    <property type="entry name" value="Prot_kinase_dom"/>
</dbReference>
<keyword evidence="4" id="KW-0547">Nucleotide-binding</keyword>
<dbReference type="EMBL" id="CAJOBC010001462">
    <property type="protein sequence ID" value="CAF3679857.1"/>
    <property type="molecule type" value="Genomic_DNA"/>
</dbReference>
<dbReference type="SMART" id="SM00233">
    <property type="entry name" value="PH"/>
    <property type="match status" value="1"/>
</dbReference>
<feature type="region of interest" description="Disordered" evidence="9">
    <location>
        <begin position="329"/>
        <end position="357"/>
    </location>
</feature>
<evidence type="ECO:0000259" key="10">
    <source>
        <dbReference type="PROSITE" id="PS50002"/>
    </source>
</evidence>
<dbReference type="SUPFAM" id="SSF56112">
    <property type="entry name" value="Protein kinase-like (PK-like)"/>
    <property type="match status" value="1"/>
</dbReference>
<dbReference type="SUPFAM" id="SSF50044">
    <property type="entry name" value="SH3-domain"/>
    <property type="match status" value="2"/>
</dbReference>
<dbReference type="PANTHER" id="PTHR22826">
    <property type="entry name" value="RHO GUANINE EXCHANGE FACTOR-RELATED"/>
    <property type="match status" value="1"/>
</dbReference>
<dbReference type="Pfam" id="PF23587">
    <property type="entry name" value="SH3_KALRN"/>
    <property type="match status" value="1"/>
</dbReference>
<dbReference type="GO" id="GO:0019898">
    <property type="term" value="C:extrinsic component of membrane"/>
    <property type="evidence" value="ECO:0007669"/>
    <property type="project" value="TreeGrafter"/>
</dbReference>
<feature type="domain" description="Protein kinase" evidence="13">
    <location>
        <begin position="1248"/>
        <end position="1500"/>
    </location>
</feature>
<keyword evidence="7" id="KW-0393">Immunoglobulin domain</keyword>
<dbReference type="Gene3D" id="1.20.900.10">
    <property type="entry name" value="Dbl homology (DH) domain"/>
    <property type="match status" value="1"/>
</dbReference>
<dbReference type="InterPro" id="IPR001849">
    <property type="entry name" value="PH_domain"/>
</dbReference>
<dbReference type="GO" id="GO:0004672">
    <property type="term" value="F:protein kinase activity"/>
    <property type="evidence" value="ECO:0007669"/>
    <property type="project" value="InterPro"/>
</dbReference>
<evidence type="ECO:0000256" key="6">
    <source>
        <dbReference type="ARBA" id="ARBA00023157"/>
    </source>
</evidence>
<evidence type="ECO:0000256" key="7">
    <source>
        <dbReference type="ARBA" id="ARBA00023319"/>
    </source>
</evidence>
<comment type="similarity">
    <text evidence="1">Belongs to the protein kinase superfamily. CAMK Ser/Thr protein kinase family.</text>
</comment>
<feature type="compositionally biased region" description="Basic and acidic residues" evidence="9">
    <location>
        <begin position="168"/>
        <end position="182"/>
    </location>
</feature>
<keyword evidence="2 8" id="KW-0728">SH3 domain</keyword>
<dbReference type="SUPFAM" id="SSF50729">
    <property type="entry name" value="PH domain-like"/>
    <property type="match status" value="1"/>
</dbReference>
<dbReference type="InterPro" id="IPR001452">
    <property type="entry name" value="SH3_domain"/>
</dbReference>
<dbReference type="InterPro" id="IPR007110">
    <property type="entry name" value="Ig-like_dom"/>
</dbReference>
<evidence type="ECO:0000313" key="17">
    <source>
        <dbReference type="Proteomes" id="UP000663829"/>
    </source>
</evidence>
<dbReference type="InterPro" id="IPR047053">
    <property type="entry name" value="Kalirin_TRIO_SH3_2"/>
</dbReference>
<evidence type="ECO:0000256" key="9">
    <source>
        <dbReference type="SAM" id="MobiDB-lite"/>
    </source>
</evidence>
<keyword evidence="3" id="KW-0344">Guanine-nucleotide releasing factor</keyword>
<dbReference type="InterPro" id="IPR000219">
    <property type="entry name" value="DH_dom"/>
</dbReference>
<feature type="compositionally biased region" description="Polar residues" evidence="9">
    <location>
        <begin position="1087"/>
        <end position="1106"/>
    </location>
</feature>
<accession>A0A813ZCT4</accession>
<dbReference type="Gene3D" id="1.10.510.10">
    <property type="entry name" value="Transferase(Phosphotransferase) domain 1"/>
    <property type="match status" value="1"/>
</dbReference>
<dbReference type="SMART" id="SM00326">
    <property type="entry name" value="SH3"/>
    <property type="match status" value="2"/>
</dbReference>
<feature type="region of interest" description="Disordered" evidence="9">
    <location>
        <begin position="213"/>
        <end position="245"/>
    </location>
</feature>
<dbReference type="PROSITE" id="PS50002">
    <property type="entry name" value="SH3"/>
    <property type="match status" value="1"/>
</dbReference>
<keyword evidence="6" id="KW-1015">Disulfide bond</keyword>
<evidence type="ECO:0000256" key="1">
    <source>
        <dbReference type="ARBA" id="ARBA00006692"/>
    </source>
</evidence>
<evidence type="ECO:0000256" key="4">
    <source>
        <dbReference type="ARBA" id="ARBA00022741"/>
    </source>
</evidence>
<feature type="compositionally biased region" description="Basic and acidic residues" evidence="9">
    <location>
        <begin position="967"/>
        <end position="977"/>
    </location>
</feature>
<dbReference type="SUPFAM" id="SSF48726">
    <property type="entry name" value="Immunoglobulin"/>
    <property type="match status" value="1"/>
</dbReference>
<dbReference type="SMART" id="SM00325">
    <property type="entry name" value="RhoGEF"/>
    <property type="match status" value="1"/>
</dbReference>
<feature type="region of interest" description="Disordered" evidence="9">
    <location>
        <begin position="67"/>
        <end position="99"/>
    </location>
</feature>
<dbReference type="Pfam" id="PF07679">
    <property type="entry name" value="I-set"/>
    <property type="match status" value="1"/>
</dbReference>
<dbReference type="GO" id="GO:0005524">
    <property type="term" value="F:ATP binding"/>
    <property type="evidence" value="ECO:0007669"/>
    <property type="project" value="UniProtKB-KW"/>
</dbReference>
<evidence type="ECO:0000259" key="11">
    <source>
        <dbReference type="PROSITE" id="PS50003"/>
    </source>
</evidence>
<dbReference type="Proteomes" id="UP000681722">
    <property type="component" value="Unassembled WGS sequence"/>
</dbReference>
<evidence type="ECO:0000259" key="14">
    <source>
        <dbReference type="PROSITE" id="PS50835"/>
    </source>
</evidence>
<feature type="region of interest" description="Disordered" evidence="9">
    <location>
        <begin position="1066"/>
        <end position="1111"/>
    </location>
</feature>
<feature type="compositionally biased region" description="Polar residues" evidence="9">
    <location>
        <begin position="231"/>
        <end position="245"/>
    </location>
</feature>
<dbReference type="SUPFAM" id="SSF48065">
    <property type="entry name" value="DBL homology domain (DH-domain)"/>
    <property type="match status" value="1"/>
</dbReference>
<feature type="compositionally biased region" description="Polar residues" evidence="9">
    <location>
        <begin position="131"/>
        <end position="149"/>
    </location>
</feature>
<feature type="domain" description="DH" evidence="12">
    <location>
        <begin position="429"/>
        <end position="605"/>
    </location>
</feature>
<dbReference type="PROSITE" id="PS50835">
    <property type="entry name" value="IG_LIKE"/>
    <property type="match status" value="1"/>
</dbReference>
<dbReference type="InterPro" id="IPR036028">
    <property type="entry name" value="SH3-like_dom_sf"/>
</dbReference>
<dbReference type="InterPro" id="IPR013783">
    <property type="entry name" value="Ig-like_fold"/>
</dbReference>
<dbReference type="PANTHER" id="PTHR22826:SF106">
    <property type="entry name" value="TRIO, ISOFORM A"/>
    <property type="match status" value="1"/>
</dbReference>
<evidence type="ECO:0000259" key="12">
    <source>
        <dbReference type="PROSITE" id="PS50010"/>
    </source>
</evidence>
<feature type="compositionally biased region" description="Low complexity" evidence="9">
    <location>
        <begin position="801"/>
        <end position="824"/>
    </location>
</feature>
<sequence length="1530" mass="171395">MKISAKRQRTEPYLASCDVTVVCDDYTARSQNELSVTKGQHVRILQRTTGNSPEWCLIRLLNDHNQQTQQSVSGPPSLASSTTISGTEQSSLSSIHSTSTTTKYIEGLVPSSILKATKSSPSILIPKNEQDSNVTNNDDSHQQQSATQFSKRKASFRRILKNPVRRLSLKDGKDAKNRDVKKAPATTNPAPITNSTSKIKAFTFTNSEDLQSVSRTRSNATTMSSTTTSSIADENNSTEKTFNGMNGSYKISDIVQDDDGDVLLEVEVPPPMEIQQQSIKLVDNESNTGLVVPLSIVAGLPVNDFQIPTALSVTNPVGTISTTTTTTITTVPTSSTNVPSTPSSSSLSSSPSNTVIPNAVISNDEERTPPPPPSASGGAQALPFSSLLLTTVDLPSDNPSLPDVDIQNESLSNIILDETIDDKTKYGEKRRHNIVELIDTEKEYVKDLALIVEGYMSAVENDKDIKKPAGLQGLERYVFGNVQKIYEFHRDTFLPQLEQCIENPDILGRLFTTNRFSPYVRYCENKPRSEYVVSEFHDYFEEIRKKLGQKLLVSDLLIKPVQRIMRYQLLLKEILKSTERMGEEPRAIRSALQVMITVPTQANDMMNVGRVKDLPCNVHALGELKLQDMLLVSEPVTKDTKDPKEAEKKLKERRVFLFQQAMVFCEEIPAKDKYSSPNYIYKYDLKINKLQHKDFKRIKDAYQFILVEVDAGHTRRVLCQCNSEEQYETWVTNLHKVLQRQIDLIQALINPTEALKKEQDSSLLSSPFHKLTTSISSNNRGQIKKSMSDRTGKLPNEPTMSSTTIPSIVLPSSTSPSSNLFLTTISPKKYNHPRTQSHSDTNKVHTLELSQTSSSNNNDSNVTPVRKPFNLFDTILQRSSSTSTSATSFTRPLNIITTTSSNPSSISSSISATGSLLSSSSPVVSSAATYSPSINDNHNILSSQQQHSSSNDYIPSSTYDNYRSLKKTTDNTLERRQQQQQQQQPTNNNTSNQLPDTAKCLFNYNAIKEDEICVQKGEYVQIVAANQDNRYFVHREQNTSSPAAEGWIPGHIIGLRSPINLTQSLTSPTNTFTKSHHQQHSHPVIPYQSTLPPQPHTNLSNSTSSDGQKRLSLEYSSRQQISNRHHHYFPPEFTIPFQDRTVIIPNSLTLIGHVSGNPRPAIVWQHPLGHTLISDGGVHVNTLYNDDGTIQLQIVSPTVNDSGVYECIATSPYGTISQKVRVVVKDAYSTHHVPVEQVRWSTRYSNDYRELNELARGRFCIVKHCLHNSTGHDVCTKLIYKKLTPVDRALHEYAILSSLKNESIMSVYAFMETDTFSIIVGELISGGRLFDHLCFQSSLNELVVVKYIRQLLNAVYYLHRCKMIHLDLKPENLLIDIYYHQIKLVDFGDTIRLTNMRYIHRLTGNAEFSAPEIIEGNAVNYKTDIWSIGVLVYVLLSGLSPFLDDTDEQTCQNILNIDYMFPDVPFLQTLQRSKQFIQMILVREVNSRPSASECLSNEWIQNPGNGYLSTTNLIDFVERRKSQVKSSLSN</sequence>
<dbReference type="Pfam" id="PF22697">
    <property type="entry name" value="SOS1_NGEF_PH"/>
    <property type="match status" value="1"/>
</dbReference>
<feature type="domain" description="PH" evidence="11">
    <location>
        <begin position="623"/>
        <end position="739"/>
    </location>
</feature>
<dbReference type="Pfam" id="PF00621">
    <property type="entry name" value="RhoGEF"/>
    <property type="match status" value="1"/>
</dbReference>
<dbReference type="PROSITE" id="PS00108">
    <property type="entry name" value="PROTEIN_KINASE_ST"/>
    <property type="match status" value="1"/>
</dbReference>
<feature type="compositionally biased region" description="Polar residues" evidence="9">
    <location>
        <begin position="185"/>
        <end position="194"/>
    </location>
</feature>
<dbReference type="Gene3D" id="2.30.29.30">
    <property type="entry name" value="Pleckstrin-homology domain (PH domain)/Phosphotyrosine-binding domain (PTB)"/>
    <property type="match status" value="1"/>
</dbReference>
<feature type="compositionally biased region" description="Polar residues" evidence="9">
    <location>
        <begin position="937"/>
        <end position="961"/>
    </location>
</feature>
<comment type="caution">
    <text evidence="15">The sequence shown here is derived from an EMBL/GenBank/DDBJ whole genome shotgun (WGS) entry which is preliminary data.</text>
</comment>
<dbReference type="FunFam" id="1.10.510.10:FF:000571">
    <property type="entry name" value="Maternal embryonic leucine zipper kinase"/>
    <property type="match status" value="1"/>
</dbReference>
<dbReference type="InterPro" id="IPR051336">
    <property type="entry name" value="RhoGEF_Guanine_NuclExch_SF"/>
</dbReference>
<dbReference type="GO" id="GO:0005085">
    <property type="term" value="F:guanyl-nucleotide exchange factor activity"/>
    <property type="evidence" value="ECO:0007669"/>
    <property type="project" value="UniProtKB-KW"/>
</dbReference>
<protein>
    <submittedName>
        <fullName evidence="15">Uncharacterized protein</fullName>
    </submittedName>
</protein>
<evidence type="ECO:0000313" key="16">
    <source>
        <dbReference type="EMBL" id="CAF3679857.1"/>
    </source>
</evidence>
<dbReference type="PROSITE" id="PS50011">
    <property type="entry name" value="PROTEIN_KINASE_DOM"/>
    <property type="match status" value="1"/>
</dbReference>
<feature type="domain" description="SH3" evidence="10">
    <location>
        <begin position="993"/>
        <end position="1058"/>
    </location>
</feature>
<evidence type="ECO:0000256" key="5">
    <source>
        <dbReference type="ARBA" id="ARBA00022840"/>
    </source>
</evidence>
<dbReference type="Gene3D" id="2.30.30.40">
    <property type="entry name" value="SH3 Domains"/>
    <property type="match status" value="2"/>
</dbReference>
<keyword evidence="17" id="KW-1185">Reference proteome</keyword>
<dbReference type="InterPro" id="IPR011993">
    <property type="entry name" value="PH-like_dom_sf"/>
</dbReference>
<dbReference type="InterPro" id="IPR036179">
    <property type="entry name" value="Ig-like_dom_sf"/>
</dbReference>
<feature type="domain" description="Ig-like" evidence="14">
    <location>
        <begin position="1131"/>
        <end position="1217"/>
    </location>
</feature>
<dbReference type="EMBL" id="CAJNOQ010001462">
    <property type="protein sequence ID" value="CAF0896660.1"/>
    <property type="molecule type" value="Genomic_DNA"/>
</dbReference>
<dbReference type="InterPro" id="IPR003598">
    <property type="entry name" value="Ig_sub2"/>
</dbReference>
<dbReference type="Gene3D" id="2.60.40.10">
    <property type="entry name" value="Immunoglobulins"/>
    <property type="match status" value="1"/>
</dbReference>
<dbReference type="InterPro" id="IPR013098">
    <property type="entry name" value="Ig_I-set"/>
</dbReference>
<feature type="compositionally biased region" description="Basic residues" evidence="9">
    <location>
        <begin position="150"/>
        <end position="164"/>
    </location>
</feature>
<evidence type="ECO:0000256" key="3">
    <source>
        <dbReference type="ARBA" id="ARBA00022658"/>
    </source>
</evidence>
<dbReference type="InterPro" id="IPR055251">
    <property type="entry name" value="SOS1_NGEF_PH"/>
</dbReference>
<dbReference type="GO" id="GO:0007411">
    <property type="term" value="P:axon guidance"/>
    <property type="evidence" value="ECO:0007669"/>
    <property type="project" value="TreeGrafter"/>
</dbReference>
<reference evidence="15" key="1">
    <citation type="submission" date="2021-02" db="EMBL/GenBank/DDBJ databases">
        <authorList>
            <person name="Nowell W R."/>
        </authorList>
    </citation>
    <scope>NUCLEOTIDE SEQUENCE</scope>
</reference>
<dbReference type="Pfam" id="PF00069">
    <property type="entry name" value="Pkinase"/>
    <property type="match status" value="1"/>
</dbReference>
<evidence type="ECO:0000256" key="2">
    <source>
        <dbReference type="ARBA" id="ARBA00022443"/>
    </source>
</evidence>
<organism evidence="15 17">
    <name type="scientific">Didymodactylos carnosus</name>
    <dbReference type="NCBI Taxonomy" id="1234261"/>
    <lineage>
        <taxon>Eukaryota</taxon>
        <taxon>Metazoa</taxon>
        <taxon>Spiralia</taxon>
        <taxon>Gnathifera</taxon>
        <taxon>Rotifera</taxon>
        <taxon>Eurotatoria</taxon>
        <taxon>Bdelloidea</taxon>
        <taxon>Philodinida</taxon>
        <taxon>Philodinidae</taxon>
        <taxon>Didymodactylos</taxon>
    </lineage>
</organism>
<proteinExistence type="inferred from homology"/>
<dbReference type="FunFam" id="2.60.40.10:FF:000032">
    <property type="entry name" value="palladin isoform X1"/>
    <property type="match status" value="1"/>
</dbReference>
<feature type="region of interest" description="Disordered" evidence="9">
    <location>
        <begin position="937"/>
        <end position="995"/>
    </location>
</feature>
<dbReference type="SMART" id="SM00408">
    <property type="entry name" value="IGc2"/>
    <property type="match status" value="1"/>
</dbReference>
<evidence type="ECO:0000313" key="15">
    <source>
        <dbReference type="EMBL" id="CAF0896660.1"/>
    </source>
</evidence>
<feature type="compositionally biased region" description="Low complexity" evidence="9">
    <location>
        <begin position="87"/>
        <end position="99"/>
    </location>
</feature>
<feature type="compositionally biased region" description="Polar residues" evidence="9">
    <location>
        <begin position="985"/>
        <end position="995"/>
    </location>
</feature>
<feature type="region of interest" description="Disordered" evidence="9">
    <location>
        <begin position="778"/>
        <end position="842"/>
    </location>
</feature>
<dbReference type="GO" id="GO:0005737">
    <property type="term" value="C:cytoplasm"/>
    <property type="evidence" value="ECO:0007669"/>
    <property type="project" value="TreeGrafter"/>
</dbReference>
<dbReference type="PROSITE" id="PS50010">
    <property type="entry name" value="DH_2"/>
    <property type="match status" value="1"/>
</dbReference>
<dbReference type="SMART" id="SM00220">
    <property type="entry name" value="S_TKc"/>
    <property type="match status" value="1"/>
</dbReference>
<keyword evidence="5" id="KW-0067">ATP-binding</keyword>
<evidence type="ECO:0000256" key="8">
    <source>
        <dbReference type="PROSITE-ProRule" id="PRU00192"/>
    </source>
</evidence>
<dbReference type="InterPro" id="IPR011009">
    <property type="entry name" value="Kinase-like_dom_sf"/>
</dbReference>
<dbReference type="Proteomes" id="UP000663829">
    <property type="component" value="Unassembled WGS sequence"/>
</dbReference>
<evidence type="ECO:0000259" key="13">
    <source>
        <dbReference type="PROSITE" id="PS50011"/>
    </source>
</evidence>
<dbReference type="PROSITE" id="PS50003">
    <property type="entry name" value="PH_DOMAIN"/>
    <property type="match status" value="1"/>
</dbReference>